<dbReference type="RefSeq" id="XP_007735561.1">
    <property type="nucleotide sequence ID" value="XM_007737371.1"/>
</dbReference>
<dbReference type="SMART" id="SM00066">
    <property type="entry name" value="GAL4"/>
    <property type="match status" value="1"/>
</dbReference>
<dbReference type="GO" id="GO:0000976">
    <property type="term" value="F:transcription cis-regulatory region binding"/>
    <property type="evidence" value="ECO:0007669"/>
    <property type="project" value="TreeGrafter"/>
</dbReference>
<dbReference type="SUPFAM" id="SSF57701">
    <property type="entry name" value="Zn2/Cys6 DNA-binding domain"/>
    <property type="match status" value="1"/>
</dbReference>
<evidence type="ECO:0000256" key="5">
    <source>
        <dbReference type="ARBA" id="ARBA00023242"/>
    </source>
</evidence>
<dbReference type="eggNOG" id="ENOG502QW5G">
    <property type="taxonomic scope" value="Eukaryota"/>
</dbReference>
<dbReference type="InterPro" id="IPR001138">
    <property type="entry name" value="Zn2Cys6_DnaBD"/>
</dbReference>
<evidence type="ECO:0000256" key="6">
    <source>
        <dbReference type="SAM" id="MobiDB-lite"/>
    </source>
</evidence>
<evidence type="ECO:0000256" key="3">
    <source>
        <dbReference type="ARBA" id="ARBA00023125"/>
    </source>
</evidence>
<feature type="compositionally biased region" description="Low complexity" evidence="6">
    <location>
        <begin position="713"/>
        <end position="722"/>
    </location>
</feature>
<comment type="caution">
    <text evidence="8">The sequence shown here is derived from an EMBL/GenBank/DDBJ whole genome shotgun (WGS) entry which is preliminary data.</text>
</comment>
<feature type="region of interest" description="Disordered" evidence="6">
    <location>
        <begin position="104"/>
        <end position="221"/>
    </location>
</feature>
<feature type="compositionally biased region" description="Basic and acidic residues" evidence="6">
    <location>
        <begin position="122"/>
        <end position="139"/>
    </location>
</feature>
<feature type="region of interest" description="Disordered" evidence="6">
    <location>
        <begin position="701"/>
        <end position="761"/>
    </location>
</feature>
<gene>
    <name evidence="8" type="ORF">A1O3_07261</name>
</gene>
<feature type="domain" description="Zn(2)-C6 fungal-type" evidence="7">
    <location>
        <begin position="81"/>
        <end position="111"/>
    </location>
</feature>
<dbReference type="Pfam" id="PF11951">
    <property type="entry name" value="Fungal_trans_2"/>
    <property type="match status" value="1"/>
</dbReference>
<dbReference type="CDD" id="cd00067">
    <property type="entry name" value="GAL4"/>
    <property type="match status" value="1"/>
</dbReference>
<dbReference type="STRING" id="1182542.W9XLA9"/>
<evidence type="ECO:0000259" key="7">
    <source>
        <dbReference type="PROSITE" id="PS50048"/>
    </source>
</evidence>
<keyword evidence="3" id="KW-0238">DNA-binding</keyword>
<dbReference type="OrthoDB" id="5278208at2759"/>
<dbReference type="HOGENOM" id="CLU_012945_0_0_1"/>
<keyword evidence="9" id="KW-1185">Reference proteome</keyword>
<protein>
    <recommendedName>
        <fullName evidence="7">Zn(2)-C6 fungal-type domain-containing protein</fullName>
    </recommendedName>
</protein>
<evidence type="ECO:0000313" key="8">
    <source>
        <dbReference type="EMBL" id="EXJ80973.1"/>
    </source>
</evidence>
<dbReference type="EMBL" id="AMGY01000006">
    <property type="protein sequence ID" value="EXJ80973.1"/>
    <property type="molecule type" value="Genomic_DNA"/>
</dbReference>
<evidence type="ECO:0000313" key="9">
    <source>
        <dbReference type="Proteomes" id="UP000019478"/>
    </source>
</evidence>
<dbReference type="GO" id="GO:0008270">
    <property type="term" value="F:zinc ion binding"/>
    <property type="evidence" value="ECO:0007669"/>
    <property type="project" value="InterPro"/>
</dbReference>
<proteinExistence type="predicted"/>
<keyword evidence="5" id="KW-0539">Nucleus</keyword>
<dbReference type="AlphaFoldDB" id="W9XLA9"/>
<dbReference type="InterPro" id="IPR021858">
    <property type="entry name" value="Fun_TF"/>
</dbReference>
<dbReference type="GO" id="GO:0000981">
    <property type="term" value="F:DNA-binding transcription factor activity, RNA polymerase II-specific"/>
    <property type="evidence" value="ECO:0007669"/>
    <property type="project" value="InterPro"/>
</dbReference>
<keyword evidence="2" id="KW-0805">Transcription regulation</keyword>
<dbReference type="Proteomes" id="UP000019478">
    <property type="component" value="Unassembled WGS sequence"/>
</dbReference>
<reference evidence="8 9" key="1">
    <citation type="submission" date="2013-03" db="EMBL/GenBank/DDBJ databases">
        <title>The Genome Sequence of Capronia epimyces CBS 606.96.</title>
        <authorList>
            <consortium name="The Broad Institute Genomics Platform"/>
            <person name="Cuomo C."/>
            <person name="de Hoog S."/>
            <person name="Gorbushina A."/>
            <person name="Walker B."/>
            <person name="Young S.K."/>
            <person name="Zeng Q."/>
            <person name="Gargeya S."/>
            <person name="Fitzgerald M."/>
            <person name="Haas B."/>
            <person name="Abouelleil A."/>
            <person name="Allen A.W."/>
            <person name="Alvarado L."/>
            <person name="Arachchi H.M."/>
            <person name="Berlin A.M."/>
            <person name="Chapman S.B."/>
            <person name="Gainer-Dewar J."/>
            <person name="Goldberg J."/>
            <person name="Griggs A."/>
            <person name="Gujja S."/>
            <person name="Hansen M."/>
            <person name="Howarth C."/>
            <person name="Imamovic A."/>
            <person name="Ireland A."/>
            <person name="Larimer J."/>
            <person name="McCowan C."/>
            <person name="Murphy C."/>
            <person name="Pearson M."/>
            <person name="Poon T.W."/>
            <person name="Priest M."/>
            <person name="Roberts A."/>
            <person name="Saif S."/>
            <person name="Shea T."/>
            <person name="Sisk P."/>
            <person name="Sykes S."/>
            <person name="Wortman J."/>
            <person name="Nusbaum C."/>
            <person name="Birren B."/>
        </authorList>
    </citation>
    <scope>NUCLEOTIDE SEQUENCE [LARGE SCALE GENOMIC DNA]</scope>
    <source>
        <strain evidence="8 9">CBS 606.96</strain>
    </source>
</reference>
<dbReference type="PROSITE" id="PS00463">
    <property type="entry name" value="ZN2_CY6_FUNGAL_1"/>
    <property type="match status" value="1"/>
</dbReference>
<dbReference type="PROSITE" id="PS50048">
    <property type="entry name" value="ZN2_CY6_FUNGAL_2"/>
    <property type="match status" value="1"/>
</dbReference>
<feature type="compositionally biased region" description="Polar residues" evidence="6">
    <location>
        <begin position="190"/>
        <end position="206"/>
    </location>
</feature>
<feature type="compositionally biased region" description="Polar residues" evidence="6">
    <location>
        <begin position="723"/>
        <end position="732"/>
    </location>
</feature>
<dbReference type="GeneID" id="19171361"/>
<keyword evidence="4" id="KW-0804">Transcription</keyword>
<name>W9XLA9_9EURO</name>
<evidence type="ECO:0000256" key="4">
    <source>
        <dbReference type="ARBA" id="ARBA00023163"/>
    </source>
</evidence>
<evidence type="ECO:0000256" key="2">
    <source>
        <dbReference type="ARBA" id="ARBA00023015"/>
    </source>
</evidence>
<comment type="subcellular location">
    <subcellularLocation>
        <location evidence="1">Nucleus</location>
    </subcellularLocation>
</comment>
<organism evidence="8 9">
    <name type="scientific">Capronia epimyces CBS 606.96</name>
    <dbReference type="NCBI Taxonomy" id="1182542"/>
    <lineage>
        <taxon>Eukaryota</taxon>
        <taxon>Fungi</taxon>
        <taxon>Dikarya</taxon>
        <taxon>Ascomycota</taxon>
        <taxon>Pezizomycotina</taxon>
        <taxon>Eurotiomycetes</taxon>
        <taxon>Chaetothyriomycetidae</taxon>
        <taxon>Chaetothyriales</taxon>
        <taxon>Herpotrichiellaceae</taxon>
        <taxon>Capronia</taxon>
    </lineage>
</organism>
<feature type="compositionally biased region" description="Polar residues" evidence="6">
    <location>
        <begin position="174"/>
        <end position="183"/>
    </location>
</feature>
<dbReference type="Gene3D" id="4.10.240.10">
    <property type="entry name" value="Zn(2)-C6 fungal-type DNA-binding domain"/>
    <property type="match status" value="1"/>
</dbReference>
<dbReference type="GO" id="GO:0045944">
    <property type="term" value="P:positive regulation of transcription by RNA polymerase II"/>
    <property type="evidence" value="ECO:0007669"/>
    <property type="project" value="TreeGrafter"/>
</dbReference>
<dbReference type="PANTHER" id="PTHR37534">
    <property type="entry name" value="TRANSCRIPTIONAL ACTIVATOR PROTEIN UGA3"/>
    <property type="match status" value="1"/>
</dbReference>
<dbReference type="PANTHER" id="PTHR37534:SF10">
    <property type="entry name" value="ZN(II)2CYS6 TRANSCRIPTION FACTOR (EUROFUNG)"/>
    <property type="match status" value="1"/>
</dbReference>
<sequence>MPLPRMMDPGFPVYNGNFPAAYPGFSGPPTTNFDGSAFWYNPDDSDQLFERETSIFGGRGVALPQTGMEASSVKHRRTRSGCFTCRTRRVKCDETRPVCDRCKKGSRECEFPQPATASKRSKQSESRSPKDTTKHENKIEPMSGLATIKDESDSDNEPSSSSTIRPAFGRLRTDSGQSVSQLSKSKDVSETPSTGKEYTSPQSIDASETRSRDETPASSLRTVANSAEMQARQAKIRALPPDLQKYLQFQQEYMTHYHYFFKLDPTDFVHGEFIDLALSYEPLLYAAVGFAAYHYELQQPDAKLSHFLGYHSKSLSMLRKSLERNAKVTEATLLTVLQLATFEEYIGDWMHLTGHHRAACSMIKNMFTCDSMMETDIGRRIFSWHARLDITVGLMAGNETRLGREWFEANSTWYFNQINNDPEGDLDIENILAYFVAANRLIGMDYAYFFAKFSERQISEEAFRSEVAKVVERMESMKREIELFNDEYYRVQEFPVEQIRPLTSDDIVNPYAPGGLFKDALWPLNFMWIDWYSLEQMQKWQMAALLDTPAPPDLEQISLEQCRIMEAIERWHEAPNGAILGAHASLGLASIFLKKDERHTRWLRRKFATVERLGYIFPPTFRQKMAVAWGLTCSEVGENEAVENWWLPNDEGNIPMLKELRRVVTERHENDEMSAMESLASVRDLKAIFEKMDIRTQALAESGMTAENPSPPSDGGSSDRGSNASFSPTSMSFGEGRSGIGSAQMQEGGYAGRMTRANMML</sequence>
<dbReference type="InterPro" id="IPR036864">
    <property type="entry name" value="Zn2-C6_fun-type_DNA-bd_sf"/>
</dbReference>
<evidence type="ECO:0000256" key="1">
    <source>
        <dbReference type="ARBA" id="ARBA00004123"/>
    </source>
</evidence>
<dbReference type="Pfam" id="PF00172">
    <property type="entry name" value="Zn_clus"/>
    <property type="match status" value="1"/>
</dbReference>
<accession>W9XLA9</accession>
<dbReference type="GO" id="GO:0005634">
    <property type="term" value="C:nucleus"/>
    <property type="evidence" value="ECO:0007669"/>
    <property type="project" value="UniProtKB-SubCell"/>
</dbReference>